<evidence type="ECO:0000256" key="1">
    <source>
        <dbReference type="SAM" id="Phobius"/>
    </source>
</evidence>
<feature type="transmembrane region" description="Helical" evidence="1">
    <location>
        <begin position="12"/>
        <end position="39"/>
    </location>
</feature>
<dbReference type="Proteomes" id="UP001595897">
    <property type="component" value="Unassembled WGS sequence"/>
</dbReference>
<name>A0ABV9LWX6_9ALTE</name>
<evidence type="ECO:0000313" key="2">
    <source>
        <dbReference type="EMBL" id="MFC4700351.1"/>
    </source>
</evidence>
<evidence type="ECO:0008006" key="4">
    <source>
        <dbReference type="Google" id="ProtNLM"/>
    </source>
</evidence>
<keyword evidence="1" id="KW-1133">Transmembrane helix</keyword>
<protein>
    <recommendedName>
        <fullName evidence="4">YggT family protein</fullName>
    </recommendedName>
</protein>
<keyword evidence="1" id="KW-0812">Transmembrane</keyword>
<keyword evidence="3" id="KW-1185">Reference proteome</keyword>
<sequence length="80" mass="8813">MGILFELVNGMLLAVAFEFLMYVTGASILRVLSFGRIAFPIYGYSKFKAIKEESTKGYTAPSIVGIVFYILLIALIAILN</sequence>
<keyword evidence="1" id="KW-0472">Membrane</keyword>
<dbReference type="RefSeq" id="WP_382407691.1">
    <property type="nucleotide sequence ID" value="NZ_JBHSGU010000002.1"/>
</dbReference>
<proteinExistence type="predicted"/>
<comment type="caution">
    <text evidence="2">The sequence shown here is derived from an EMBL/GenBank/DDBJ whole genome shotgun (WGS) entry which is preliminary data.</text>
</comment>
<gene>
    <name evidence="2" type="ORF">ACFO4O_09300</name>
</gene>
<dbReference type="EMBL" id="JBHSGU010000002">
    <property type="protein sequence ID" value="MFC4700351.1"/>
    <property type="molecule type" value="Genomic_DNA"/>
</dbReference>
<feature type="transmembrane region" description="Helical" evidence="1">
    <location>
        <begin position="60"/>
        <end position="79"/>
    </location>
</feature>
<accession>A0ABV9LWX6</accession>
<reference evidence="3" key="1">
    <citation type="journal article" date="2019" name="Int. J. Syst. Evol. Microbiol.">
        <title>The Global Catalogue of Microorganisms (GCM) 10K type strain sequencing project: providing services to taxonomists for standard genome sequencing and annotation.</title>
        <authorList>
            <consortium name="The Broad Institute Genomics Platform"/>
            <consortium name="The Broad Institute Genome Sequencing Center for Infectious Disease"/>
            <person name="Wu L."/>
            <person name="Ma J."/>
        </authorList>
    </citation>
    <scope>NUCLEOTIDE SEQUENCE [LARGE SCALE GENOMIC DNA]</scope>
    <source>
        <strain evidence="3">KACC 12507</strain>
    </source>
</reference>
<organism evidence="2 3">
    <name type="scientific">Glaciecola siphonariae</name>
    <dbReference type="NCBI Taxonomy" id="521012"/>
    <lineage>
        <taxon>Bacteria</taxon>
        <taxon>Pseudomonadati</taxon>
        <taxon>Pseudomonadota</taxon>
        <taxon>Gammaproteobacteria</taxon>
        <taxon>Alteromonadales</taxon>
        <taxon>Alteromonadaceae</taxon>
        <taxon>Glaciecola</taxon>
    </lineage>
</organism>
<evidence type="ECO:0000313" key="3">
    <source>
        <dbReference type="Proteomes" id="UP001595897"/>
    </source>
</evidence>